<reference evidence="1" key="2">
    <citation type="journal article" date="2015" name="Data Brief">
        <title>Shoot transcriptome of the giant reed, Arundo donax.</title>
        <authorList>
            <person name="Barrero R.A."/>
            <person name="Guerrero F.D."/>
            <person name="Moolhuijzen P."/>
            <person name="Goolsby J.A."/>
            <person name="Tidwell J."/>
            <person name="Bellgard S.E."/>
            <person name="Bellgard M.I."/>
        </authorList>
    </citation>
    <scope>NUCLEOTIDE SEQUENCE</scope>
    <source>
        <tissue evidence="1">Shoot tissue taken approximately 20 cm above the soil surface</tissue>
    </source>
</reference>
<organism evidence="1">
    <name type="scientific">Arundo donax</name>
    <name type="common">Giant reed</name>
    <name type="synonym">Donax arundinaceus</name>
    <dbReference type="NCBI Taxonomy" id="35708"/>
    <lineage>
        <taxon>Eukaryota</taxon>
        <taxon>Viridiplantae</taxon>
        <taxon>Streptophyta</taxon>
        <taxon>Embryophyta</taxon>
        <taxon>Tracheophyta</taxon>
        <taxon>Spermatophyta</taxon>
        <taxon>Magnoliopsida</taxon>
        <taxon>Liliopsida</taxon>
        <taxon>Poales</taxon>
        <taxon>Poaceae</taxon>
        <taxon>PACMAD clade</taxon>
        <taxon>Arundinoideae</taxon>
        <taxon>Arundineae</taxon>
        <taxon>Arundo</taxon>
    </lineage>
</organism>
<dbReference type="EMBL" id="GBRH01206068">
    <property type="protein sequence ID" value="JAD91827.1"/>
    <property type="molecule type" value="Transcribed_RNA"/>
</dbReference>
<sequence length="74" mass="8648">MIQFRPYLLPLDCGTSKRIQWVSHFELPDIWLFAAEYVLTNILVCAGQCFKVQIENLVSMLMVHLFPVDMVFDL</sequence>
<name>A0A0A9E767_ARUDO</name>
<protein>
    <submittedName>
        <fullName evidence="1">Uncharacterized protein</fullName>
    </submittedName>
</protein>
<proteinExistence type="predicted"/>
<accession>A0A0A9E767</accession>
<reference evidence="1" key="1">
    <citation type="submission" date="2014-09" db="EMBL/GenBank/DDBJ databases">
        <authorList>
            <person name="Magalhaes I.L.F."/>
            <person name="Oliveira U."/>
            <person name="Santos F.R."/>
            <person name="Vidigal T.H.D.A."/>
            <person name="Brescovit A.D."/>
            <person name="Santos A.J."/>
        </authorList>
    </citation>
    <scope>NUCLEOTIDE SEQUENCE</scope>
    <source>
        <tissue evidence="1">Shoot tissue taken approximately 20 cm above the soil surface</tissue>
    </source>
</reference>
<evidence type="ECO:0000313" key="1">
    <source>
        <dbReference type="EMBL" id="JAD91827.1"/>
    </source>
</evidence>
<dbReference type="AlphaFoldDB" id="A0A0A9E767"/>